<evidence type="ECO:0000256" key="1">
    <source>
        <dbReference type="SAM" id="MobiDB-lite"/>
    </source>
</evidence>
<sequence>MPRRFAERLQVTPELLERMLAELQTSQIRDLVSKVGEYLAFKQTSYQVKAVEEKDGALVKNATGLAVFKNWTLVTDALSHCLWKVLTNSFNDEGNHKVELFAGLVDSPGLQDGPLLQARFRSPMGVVVCEDIGAAFVADTDNNAVRRIDLLEEVVSTLDLSPAPFVRTLLRAELTRPKGLCAIRGSPTVLASMDYRQKRVCDEVQKQIDALTMQQNAGSLSGGEESSSFGCSTASSSSSSSSSGSSWGVSRSSGSPAKGATVPKSLAALREEQMTLEQSLSVVQIKRYAVLQDMEDPAVSHASKPPTPPAEGGRARSDVFPRGASSRRLSTSSSLGSPRAEEAPEQVALRLAITADHCVWLVDPETGQAQIIAGDPVQYGYCDAPLGLDARFSSPKGIINVRSALFVADYWNNVVRCINLYTSQVDTVMDFKPQGPVAMCLSSSGVLYTLDSEGIHHANILGIMSTQCGDSSSGVPGASPSMKSEYQTLFPNPRTRSESVYSDSTLVHSEIWDAVRRKSCGRGGSSGYSSAETACPQPPSADSGPHSEASVPGDFHSRLEAHLQRAAEGLEDDLQRRKNRRLKAHARKTA</sequence>
<feature type="compositionally biased region" description="Low complexity" evidence="1">
    <location>
        <begin position="322"/>
        <end position="338"/>
    </location>
</feature>
<feature type="compositionally biased region" description="Polar residues" evidence="1">
    <location>
        <begin position="481"/>
        <end position="490"/>
    </location>
</feature>
<proteinExistence type="predicted"/>
<protein>
    <submittedName>
        <fullName evidence="2">Uncharacterized protein</fullName>
    </submittedName>
</protein>
<dbReference type="SUPFAM" id="SSF63829">
    <property type="entry name" value="Calcium-dependent phosphotriesterase"/>
    <property type="match status" value="1"/>
</dbReference>
<feature type="compositionally biased region" description="Basic and acidic residues" evidence="1">
    <location>
        <begin position="555"/>
        <end position="565"/>
    </location>
</feature>
<accession>A0ABN9PR13</accession>
<feature type="non-terminal residue" evidence="2">
    <location>
        <position position="590"/>
    </location>
</feature>
<reference evidence="2" key="1">
    <citation type="submission" date="2023-10" db="EMBL/GenBank/DDBJ databases">
        <authorList>
            <person name="Chen Y."/>
            <person name="Shah S."/>
            <person name="Dougan E. K."/>
            <person name="Thang M."/>
            <person name="Chan C."/>
        </authorList>
    </citation>
    <scope>NUCLEOTIDE SEQUENCE [LARGE SCALE GENOMIC DNA]</scope>
</reference>
<organism evidence="2 3">
    <name type="scientific">Prorocentrum cordatum</name>
    <dbReference type="NCBI Taxonomy" id="2364126"/>
    <lineage>
        <taxon>Eukaryota</taxon>
        <taxon>Sar</taxon>
        <taxon>Alveolata</taxon>
        <taxon>Dinophyceae</taxon>
        <taxon>Prorocentrales</taxon>
        <taxon>Prorocentraceae</taxon>
        <taxon>Prorocentrum</taxon>
    </lineage>
</organism>
<evidence type="ECO:0000313" key="2">
    <source>
        <dbReference type="EMBL" id="CAK0792856.1"/>
    </source>
</evidence>
<feature type="region of interest" description="Disordered" evidence="1">
    <location>
        <begin position="216"/>
        <end position="260"/>
    </location>
</feature>
<feature type="compositionally biased region" description="Basic residues" evidence="1">
    <location>
        <begin position="577"/>
        <end position="590"/>
    </location>
</feature>
<feature type="region of interest" description="Disordered" evidence="1">
    <location>
        <begin position="471"/>
        <end position="501"/>
    </location>
</feature>
<dbReference type="Gene3D" id="2.120.10.30">
    <property type="entry name" value="TolB, C-terminal domain"/>
    <property type="match status" value="2"/>
</dbReference>
<keyword evidence="3" id="KW-1185">Reference proteome</keyword>
<gene>
    <name evidence="2" type="ORF">PCOR1329_LOCUS3321</name>
</gene>
<evidence type="ECO:0000313" key="3">
    <source>
        <dbReference type="Proteomes" id="UP001189429"/>
    </source>
</evidence>
<dbReference type="InterPro" id="IPR011042">
    <property type="entry name" value="6-blade_b-propeller_TolB-like"/>
</dbReference>
<dbReference type="PANTHER" id="PTHR46388:SF2">
    <property type="entry name" value="NHL REPEAT-CONTAINING PROTEIN 2"/>
    <property type="match status" value="1"/>
</dbReference>
<feature type="region of interest" description="Disordered" evidence="1">
    <location>
        <begin position="296"/>
        <end position="341"/>
    </location>
</feature>
<dbReference type="EMBL" id="CAUYUJ010000851">
    <property type="protein sequence ID" value="CAK0792856.1"/>
    <property type="molecule type" value="Genomic_DNA"/>
</dbReference>
<feature type="compositionally biased region" description="Low complexity" evidence="1">
    <location>
        <begin position="218"/>
        <end position="255"/>
    </location>
</feature>
<comment type="caution">
    <text evidence="2">The sequence shown here is derived from an EMBL/GenBank/DDBJ whole genome shotgun (WGS) entry which is preliminary data.</text>
</comment>
<feature type="region of interest" description="Disordered" evidence="1">
    <location>
        <begin position="523"/>
        <end position="590"/>
    </location>
</feature>
<dbReference type="PANTHER" id="PTHR46388">
    <property type="entry name" value="NHL REPEAT-CONTAINING PROTEIN 2"/>
    <property type="match status" value="1"/>
</dbReference>
<dbReference type="Proteomes" id="UP001189429">
    <property type="component" value="Unassembled WGS sequence"/>
</dbReference>
<name>A0ABN9PR13_9DINO</name>